<dbReference type="STRING" id="1173111.SAMN05444955_12810"/>
<accession>A0A1H8JLZ2</accession>
<keyword evidence="2" id="KW-1185">Reference proteome</keyword>
<gene>
    <name evidence="1" type="ORF">SAMN05444955_12810</name>
</gene>
<dbReference type="Proteomes" id="UP000199695">
    <property type="component" value="Unassembled WGS sequence"/>
</dbReference>
<evidence type="ECO:0000313" key="1">
    <source>
        <dbReference type="EMBL" id="SEN81258.1"/>
    </source>
</evidence>
<reference evidence="1 2" key="1">
    <citation type="submission" date="2016-10" db="EMBL/GenBank/DDBJ databases">
        <authorList>
            <person name="de Groot N.N."/>
        </authorList>
    </citation>
    <scope>NUCLEOTIDE SEQUENCE [LARGE SCALE GENOMIC DNA]</scope>
    <source>
        <strain evidence="1 2">DSM 46701</strain>
    </source>
</reference>
<name>A0A1H8JLZ2_9BACL</name>
<sequence>MLIILIILLIFLILSPLFEWFLDPFIREAIGLGEAPYQKVEDYTVSKS</sequence>
<dbReference type="AlphaFoldDB" id="A0A1H8JLZ2"/>
<organism evidence="1 2">
    <name type="scientific">Lihuaxuella thermophila</name>
    <dbReference type="NCBI Taxonomy" id="1173111"/>
    <lineage>
        <taxon>Bacteria</taxon>
        <taxon>Bacillati</taxon>
        <taxon>Bacillota</taxon>
        <taxon>Bacilli</taxon>
        <taxon>Bacillales</taxon>
        <taxon>Thermoactinomycetaceae</taxon>
        <taxon>Lihuaxuella</taxon>
    </lineage>
</organism>
<protein>
    <submittedName>
        <fullName evidence="1">Uncharacterized protein</fullName>
    </submittedName>
</protein>
<proteinExistence type="predicted"/>
<evidence type="ECO:0000313" key="2">
    <source>
        <dbReference type="Proteomes" id="UP000199695"/>
    </source>
</evidence>
<dbReference type="EMBL" id="FOCQ01000028">
    <property type="protein sequence ID" value="SEN81258.1"/>
    <property type="molecule type" value="Genomic_DNA"/>
</dbReference>